<accession>A0A1B2A9N0</accession>
<feature type="signal peptide" evidence="1">
    <location>
        <begin position="1"/>
        <end position="20"/>
    </location>
</feature>
<evidence type="ECO:0000313" key="2">
    <source>
        <dbReference type="EMBL" id="ANY18842.1"/>
    </source>
</evidence>
<keyword evidence="1" id="KW-0732">Signal</keyword>
<gene>
    <name evidence="2" type="ORF">A6F68_00307</name>
</gene>
<dbReference type="Proteomes" id="UP000092932">
    <property type="component" value="Chromosome"/>
</dbReference>
<feature type="chain" id="PRO_5008533920" evidence="1">
    <location>
        <begin position="21"/>
        <end position="235"/>
    </location>
</feature>
<protein>
    <submittedName>
        <fullName evidence="2">Uncharacterized protein</fullName>
    </submittedName>
</protein>
<evidence type="ECO:0000256" key="1">
    <source>
        <dbReference type="SAM" id="SignalP"/>
    </source>
</evidence>
<dbReference type="STRING" id="692370.A6F68_00307"/>
<evidence type="ECO:0000313" key="3">
    <source>
        <dbReference type="Proteomes" id="UP000092932"/>
    </source>
</evidence>
<dbReference type="KEGG" id="ado:A6F68_00307"/>
<reference evidence="2 3" key="1">
    <citation type="submission" date="2016-07" db="EMBL/GenBank/DDBJ databases">
        <title>Complete genome sequence of Altererythrobacter dongtanensis KCTC 22672, a type strain with esterase isolated from tidal flat.</title>
        <authorList>
            <person name="Cheng H."/>
            <person name="Wu Y.-H."/>
            <person name="Zhou P."/>
            <person name="Huo Y.-Y."/>
            <person name="Wang C.-S."/>
            <person name="Xu X.-W."/>
        </authorList>
    </citation>
    <scope>NUCLEOTIDE SEQUENCE [LARGE SCALE GENOMIC DNA]</scope>
    <source>
        <strain evidence="2 3">KCTC 22672</strain>
    </source>
</reference>
<dbReference type="EMBL" id="CP016591">
    <property type="protein sequence ID" value="ANY18842.1"/>
    <property type="molecule type" value="Genomic_DNA"/>
</dbReference>
<dbReference type="AlphaFoldDB" id="A0A1B2A9N0"/>
<proteinExistence type="predicted"/>
<dbReference type="RefSeq" id="WP_157096608.1">
    <property type="nucleotide sequence ID" value="NZ_CP016591.1"/>
</dbReference>
<sequence>MKYRTMAALALAALPVAAQADSFMPPTLTEARSPSGEWIATVIPARLSCAQGEIRCAPAARAVIEYVGKGTDRMASTTVRLVNPEAPGRTLLTDDGERLLTVDDYASMGFGPNALVIYRRDGSVVRRLALADMVPADYIDGLPRTASSLLWIAEAPRIEPDSHRAIVPLLLIGPMGQEYRGRRSLALALDLDTGEIEQPAGPEWERARNCARANSWIVPDRHAMRERERFRKLCR</sequence>
<organism evidence="2 3">
    <name type="scientific">Tsuneonella dongtanensis</name>
    <dbReference type="NCBI Taxonomy" id="692370"/>
    <lineage>
        <taxon>Bacteria</taxon>
        <taxon>Pseudomonadati</taxon>
        <taxon>Pseudomonadota</taxon>
        <taxon>Alphaproteobacteria</taxon>
        <taxon>Sphingomonadales</taxon>
        <taxon>Erythrobacteraceae</taxon>
        <taxon>Tsuneonella</taxon>
    </lineage>
</organism>
<keyword evidence="3" id="KW-1185">Reference proteome</keyword>
<name>A0A1B2A9N0_9SPHN</name>
<dbReference type="OrthoDB" id="6023599at2"/>